<name>A0A4U5TTC3_9FLAO</name>
<evidence type="ECO:0000313" key="2">
    <source>
        <dbReference type="Proteomes" id="UP000306552"/>
    </source>
</evidence>
<gene>
    <name evidence="1" type="ORF">FCN74_03295</name>
</gene>
<organism evidence="1 2">
    <name type="scientific">Mesohalobacter halotolerans</name>
    <dbReference type="NCBI Taxonomy" id="1883405"/>
    <lineage>
        <taxon>Bacteria</taxon>
        <taxon>Pseudomonadati</taxon>
        <taxon>Bacteroidota</taxon>
        <taxon>Flavobacteriia</taxon>
        <taxon>Flavobacteriales</taxon>
        <taxon>Flavobacteriaceae</taxon>
        <taxon>Mesohalobacter</taxon>
    </lineage>
</organism>
<dbReference type="RefSeq" id="WP_138931157.1">
    <property type="nucleotide sequence ID" value="NZ_SWMU01000001.1"/>
</dbReference>
<sequence>METILLNLRIKPKTLSVHFKTLLFLTFIGLQSINLIKAQTTYNGNGNSGFGDVIGSSTLEFDDDGPSITGTFTKGVGDFNDAMVIYISTGTAGRSVIDSNVNDQGDPLRRAISSAGTDASDITFPAGFEATYAIAIDTGFGGLWSIPNSGTIGDNGLNFVSAVGNPSSNTQTSFSFAFDWSDIGLVTNDKFEFVITYLNSGNGFLSDEGYGDGLPTGNPGSGNVTFTSFRNYPNYYVYDGSSWSPSNPDGLTETARDASVESGNVSFSSSTSLRNLTIESSAELSIGSSAVLSLAGNLENNGSLVFESDASGSGQLDEFNGTVSGAGSFTTQRFIPAGDNNRRVFRFLASPIMTGNSIRMN</sequence>
<dbReference type="AlphaFoldDB" id="A0A4U5TTC3"/>
<evidence type="ECO:0000313" key="1">
    <source>
        <dbReference type="EMBL" id="TKS57456.1"/>
    </source>
</evidence>
<dbReference type="OrthoDB" id="975384at2"/>
<keyword evidence="2" id="KW-1185">Reference proteome</keyword>
<proteinExistence type="predicted"/>
<protein>
    <submittedName>
        <fullName evidence="1">Uncharacterized protein</fullName>
    </submittedName>
</protein>
<dbReference type="Proteomes" id="UP000306552">
    <property type="component" value="Unassembled WGS sequence"/>
</dbReference>
<dbReference type="EMBL" id="SWMU01000001">
    <property type="protein sequence ID" value="TKS57456.1"/>
    <property type="molecule type" value="Genomic_DNA"/>
</dbReference>
<accession>A0A4U5TTC3</accession>
<reference evidence="1 2" key="1">
    <citation type="submission" date="2019-04" db="EMBL/GenBank/DDBJ databases">
        <title>Psychroflexus halotolerans sp. nov., isolated from a marine solar saltern.</title>
        <authorList>
            <person name="Feng X."/>
        </authorList>
    </citation>
    <scope>NUCLEOTIDE SEQUENCE [LARGE SCALE GENOMIC DNA]</scope>
    <source>
        <strain evidence="1 2">WDS2C27</strain>
    </source>
</reference>
<comment type="caution">
    <text evidence="1">The sequence shown here is derived from an EMBL/GenBank/DDBJ whole genome shotgun (WGS) entry which is preliminary data.</text>
</comment>